<keyword evidence="2" id="KW-0547">Nucleotide-binding</keyword>
<accession>T2JVQ3</accession>
<gene>
    <name evidence="2" type="ORF">CWATWH0402_2485</name>
</gene>
<evidence type="ECO:0000259" key="1">
    <source>
        <dbReference type="Pfam" id="PF19493"/>
    </source>
</evidence>
<dbReference type="GO" id="GO:0004386">
    <property type="term" value="F:helicase activity"/>
    <property type="evidence" value="ECO:0007669"/>
    <property type="project" value="UniProtKB-KW"/>
</dbReference>
<name>T2JVQ3_CROWT</name>
<comment type="caution">
    <text evidence="2">The sequence shown here is derived from an EMBL/GenBank/DDBJ whole genome shotgun (WGS) entry which is preliminary data.</text>
</comment>
<evidence type="ECO:0000313" key="3">
    <source>
        <dbReference type="Proteomes" id="UP000018130"/>
    </source>
</evidence>
<dbReference type="InterPro" id="IPR045794">
    <property type="entry name" value="Trypco1"/>
</dbReference>
<reference evidence="2 3" key="2">
    <citation type="submission" date="2013-09" db="EMBL/GenBank/DDBJ databases">
        <title>Whole genome comparison of six Crocosphaera watsonii strains with differing phenotypes.</title>
        <authorList>
            <person name="Bench S.R."/>
            <person name="Heller P."/>
            <person name="Frank I."/>
            <person name="Arciniega M."/>
            <person name="Shilova I.N."/>
            <person name="Zehr J.P."/>
        </authorList>
    </citation>
    <scope>NUCLEOTIDE SEQUENCE [LARGE SCALE GENOMIC DNA]</scope>
    <source>
        <strain evidence="2 3">WH 0402</strain>
    </source>
</reference>
<dbReference type="Proteomes" id="UP000018130">
    <property type="component" value="Unassembled WGS sequence"/>
</dbReference>
<sequence>MLARIMTYSDEIKTLKFSNGTEIKVEAIDLGGETRVGVDDILDFDDVTNAIEAIATSITTTLDKVKPKKASVEFGVKVGVESGKLTTLLVKGSGEANLKITLEW</sequence>
<organism evidence="2 3">
    <name type="scientific">Crocosphaera watsonii WH 0402</name>
    <dbReference type="NCBI Taxonomy" id="1284629"/>
    <lineage>
        <taxon>Bacteria</taxon>
        <taxon>Bacillati</taxon>
        <taxon>Cyanobacteriota</taxon>
        <taxon>Cyanophyceae</taxon>
        <taxon>Oscillatoriophycideae</taxon>
        <taxon>Chroococcales</taxon>
        <taxon>Aphanothecaceae</taxon>
        <taxon>Crocosphaera</taxon>
    </lineage>
</organism>
<dbReference type="NCBIfam" id="NF041216">
    <property type="entry name" value="CU044_2847_fam"/>
    <property type="match status" value="1"/>
</dbReference>
<keyword evidence="2" id="KW-0067">ATP-binding</keyword>
<protein>
    <submittedName>
        <fullName evidence="2">ATP-dependent RNA helicase RhlE</fullName>
    </submittedName>
</protein>
<proteinExistence type="predicted"/>
<dbReference type="Pfam" id="PF19493">
    <property type="entry name" value="Trypco1"/>
    <property type="match status" value="1"/>
</dbReference>
<feature type="domain" description="Trypsin-co-occurring" evidence="1">
    <location>
        <begin position="18"/>
        <end position="104"/>
    </location>
</feature>
<keyword evidence="2" id="KW-0378">Hydrolase</keyword>
<dbReference type="AlphaFoldDB" id="T2JVQ3"/>
<keyword evidence="2" id="KW-0347">Helicase</keyword>
<reference evidence="2 3" key="1">
    <citation type="submission" date="2013-01" db="EMBL/GenBank/DDBJ databases">
        <authorList>
            <person name="Bench S."/>
        </authorList>
    </citation>
    <scope>NUCLEOTIDE SEQUENCE [LARGE SCALE GENOMIC DNA]</scope>
    <source>
        <strain evidence="2 3">WH 0402</strain>
    </source>
</reference>
<dbReference type="EMBL" id="CAQN01000910">
    <property type="protein sequence ID" value="CCQ69174.1"/>
    <property type="molecule type" value="Genomic_DNA"/>
</dbReference>
<evidence type="ECO:0000313" key="2">
    <source>
        <dbReference type="EMBL" id="CCQ69174.1"/>
    </source>
</evidence>